<proteinExistence type="predicted"/>
<evidence type="ECO:0000313" key="2">
    <source>
        <dbReference type="EMBL" id="TQI94528.1"/>
    </source>
</evidence>
<gene>
    <name evidence="2" type="ORF">FB471_6694</name>
</gene>
<comment type="caution">
    <text evidence="2">The sequence shown here is derived from an EMBL/GenBank/DDBJ whole genome shotgun (WGS) entry which is preliminary data.</text>
</comment>
<dbReference type="EMBL" id="VFML01000002">
    <property type="protein sequence ID" value="TQI94528.1"/>
    <property type="molecule type" value="Genomic_DNA"/>
</dbReference>
<dbReference type="RefSeq" id="WP_142003746.1">
    <property type="nucleotide sequence ID" value="NZ_VFML01000002.1"/>
</dbReference>
<evidence type="ECO:0000256" key="1">
    <source>
        <dbReference type="SAM" id="MobiDB-lite"/>
    </source>
</evidence>
<evidence type="ECO:0000313" key="3">
    <source>
        <dbReference type="Proteomes" id="UP000320876"/>
    </source>
</evidence>
<protein>
    <submittedName>
        <fullName evidence="2">Uncharacterized protein</fullName>
    </submittedName>
</protein>
<keyword evidence="3" id="KW-1185">Reference proteome</keyword>
<name>A0A542CUM5_AMYCI</name>
<dbReference type="AlphaFoldDB" id="A0A542CUM5"/>
<dbReference type="Proteomes" id="UP000320876">
    <property type="component" value="Unassembled WGS sequence"/>
</dbReference>
<feature type="region of interest" description="Disordered" evidence="1">
    <location>
        <begin position="51"/>
        <end position="70"/>
    </location>
</feature>
<organism evidence="2 3">
    <name type="scientific">Amycolatopsis cihanbeyliensis</name>
    <dbReference type="NCBI Taxonomy" id="1128664"/>
    <lineage>
        <taxon>Bacteria</taxon>
        <taxon>Bacillati</taxon>
        <taxon>Actinomycetota</taxon>
        <taxon>Actinomycetes</taxon>
        <taxon>Pseudonocardiales</taxon>
        <taxon>Pseudonocardiaceae</taxon>
        <taxon>Amycolatopsis</taxon>
    </lineage>
</organism>
<dbReference type="OrthoDB" id="3631174at2"/>
<reference evidence="2 3" key="1">
    <citation type="submission" date="2019-06" db="EMBL/GenBank/DDBJ databases">
        <title>Sequencing the genomes of 1000 actinobacteria strains.</title>
        <authorList>
            <person name="Klenk H.-P."/>
        </authorList>
    </citation>
    <scope>NUCLEOTIDE SEQUENCE [LARGE SCALE GENOMIC DNA]</scope>
    <source>
        <strain evidence="2 3">DSM 45679</strain>
    </source>
</reference>
<accession>A0A542CUM5</accession>
<feature type="compositionally biased region" description="Basic residues" evidence="1">
    <location>
        <begin position="60"/>
        <end position="70"/>
    </location>
</feature>
<sequence>MAYKITHRTTGRELRFPNRAAAESYIERHGGGLGNWDITTAPGRDPAWGLPAAMLPGGAPKRRANRRTHG</sequence>